<evidence type="ECO:0000313" key="8">
    <source>
        <dbReference type="Proteomes" id="UP000813462"/>
    </source>
</evidence>
<evidence type="ECO:0000313" key="7">
    <source>
        <dbReference type="EMBL" id="KAH7519540.1"/>
    </source>
</evidence>
<feature type="compositionally biased region" description="Polar residues" evidence="5">
    <location>
        <begin position="131"/>
        <end position="148"/>
    </location>
</feature>
<feature type="coiled-coil region" evidence="4">
    <location>
        <begin position="208"/>
        <end position="410"/>
    </location>
</feature>
<accession>A0A978UX24</accession>
<feature type="coiled-coil region" evidence="4">
    <location>
        <begin position="76"/>
        <end position="124"/>
    </location>
</feature>
<evidence type="ECO:0000256" key="4">
    <source>
        <dbReference type="SAM" id="Coils"/>
    </source>
</evidence>
<evidence type="ECO:0000256" key="2">
    <source>
        <dbReference type="ARBA" id="ARBA00023034"/>
    </source>
</evidence>
<keyword evidence="2" id="KW-0333">Golgi apparatus</keyword>
<feature type="region of interest" description="Disordered" evidence="5">
    <location>
        <begin position="131"/>
        <end position="176"/>
    </location>
</feature>
<dbReference type="GO" id="GO:0031267">
    <property type="term" value="F:small GTPase binding"/>
    <property type="evidence" value="ECO:0007669"/>
    <property type="project" value="TreeGrafter"/>
</dbReference>
<dbReference type="EMBL" id="JAEACU010000008">
    <property type="protein sequence ID" value="KAH7519540.1"/>
    <property type="molecule type" value="Genomic_DNA"/>
</dbReference>
<evidence type="ECO:0000256" key="3">
    <source>
        <dbReference type="ARBA" id="ARBA00023054"/>
    </source>
</evidence>
<dbReference type="GO" id="GO:0007030">
    <property type="term" value="P:Golgi organization"/>
    <property type="evidence" value="ECO:0007669"/>
    <property type="project" value="TreeGrafter"/>
</dbReference>
<feature type="transmembrane region" description="Helical" evidence="6">
    <location>
        <begin position="682"/>
        <end position="703"/>
    </location>
</feature>
<evidence type="ECO:0000256" key="1">
    <source>
        <dbReference type="ARBA" id="ARBA00004555"/>
    </source>
</evidence>
<keyword evidence="6" id="KW-0472">Membrane</keyword>
<organism evidence="7 8">
    <name type="scientific">Ziziphus jujuba var. spinosa</name>
    <dbReference type="NCBI Taxonomy" id="714518"/>
    <lineage>
        <taxon>Eukaryota</taxon>
        <taxon>Viridiplantae</taxon>
        <taxon>Streptophyta</taxon>
        <taxon>Embryophyta</taxon>
        <taxon>Tracheophyta</taxon>
        <taxon>Spermatophyta</taxon>
        <taxon>Magnoliopsida</taxon>
        <taxon>eudicotyledons</taxon>
        <taxon>Gunneridae</taxon>
        <taxon>Pentapetalae</taxon>
        <taxon>rosids</taxon>
        <taxon>fabids</taxon>
        <taxon>Rosales</taxon>
        <taxon>Rhamnaceae</taxon>
        <taxon>Paliureae</taxon>
        <taxon>Ziziphus</taxon>
    </lineage>
</organism>
<dbReference type="PANTHER" id="PTHR18921">
    <property type="entry name" value="MYOSIN HEAVY CHAIN - RELATED"/>
    <property type="match status" value="1"/>
</dbReference>
<dbReference type="PANTHER" id="PTHR18921:SF2">
    <property type="entry name" value="THYROID RECEPTOR-INTERACTING PROTEIN 11"/>
    <property type="match status" value="1"/>
</dbReference>
<dbReference type="Gene3D" id="1.10.287.1490">
    <property type="match status" value="1"/>
</dbReference>
<evidence type="ECO:0000256" key="5">
    <source>
        <dbReference type="SAM" id="MobiDB-lite"/>
    </source>
</evidence>
<dbReference type="GO" id="GO:0006888">
    <property type="term" value="P:endoplasmic reticulum to Golgi vesicle-mediated transport"/>
    <property type="evidence" value="ECO:0007669"/>
    <property type="project" value="TreeGrafter"/>
</dbReference>
<comment type="caution">
    <text evidence="7">The sequence shown here is derived from an EMBL/GenBank/DDBJ whole genome shotgun (WGS) entry which is preliminary data.</text>
</comment>
<protein>
    <recommendedName>
        <fullName evidence="9">Golgin candidate 4</fullName>
    </recommendedName>
</protein>
<proteinExistence type="predicted"/>
<evidence type="ECO:0000256" key="6">
    <source>
        <dbReference type="SAM" id="Phobius"/>
    </source>
</evidence>
<keyword evidence="6" id="KW-0812">Transmembrane</keyword>
<comment type="subcellular location">
    <subcellularLocation>
        <location evidence="1">Golgi apparatus</location>
    </subcellularLocation>
</comment>
<dbReference type="AlphaFoldDB" id="A0A978UX24"/>
<feature type="coiled-coil region" evidence="4">
    <location>
        <begin position="446"/>
        <end position="567"/>
    </location>
</feature>
<keyword evidence="3 4" id="KW-0175">Coiled coil</keyword>
<feature type="region of interest" description="Disordered" evidence="5">
    <location>
        <begin position="37"/>
        <end position="73"/>
    </location>
</feature>
<sequence length="789" mass="89484">MMWGTIANLKENLNKIAHDVHDEEDDDEELEIYGSINGREASPVSDRRNSHSFAHSKSAMRSPLANGIDSPRNPEIEQYKAEIKRLQESEAEIKTLSKNYAALLKEKEDHISRLNKENGSLRQTLDATTASLNASGSESSKTSTNGTNALKGDDRSSNRQHKFTTQAKNRYPGNQIHNGGVSKVDGMGNGISHTAQHQNMQGKEREFADFIEENNRSQAAEMKQLRMELGKEREQLENIEMKLQEERNLNESFQGELKSLKMERDKAFSETSKLQNDLNEKISEIRRLQTELNRREDEGADDIENLKSSITTLEKENASLKTENNELVAALEACRISTDNKTLNEKISESFPGKEEMELSLQKLNNEIKEICSERDKALQELARLKQHLLEKESEESEKMDEDCKLIEELRENNEYQRAQILYLEKALKQAVASQEEVKINNNSEIQKSKELIDDLNRKLANCMRTIDAKNVELLNLQTALGQYYAEIEAKEHLEGDLARAREELARLSELLKNADHQAEVSKREKEEILSHLSQSERILADWKNRVNKLEEDNAKLRRAVEQSMTRLNRMSIDSDYLVDRRIVIKLLVTYFQRNHSKEVLDLMVRMLGFSDEDKQRIGLAQQGAGKGVVRGVLGLPGRLVGGILGGSPAEGAANMASDNQVQVELHASILVSVLSPNKEKFIFVTIVCLSSSPLQICGLIFFSRKMKRERGENPWMIPAEARKSHSKAPKVRVLVHTCKTIEQVQWILTLLLVSREQICPQATTQVTFPSTVIFGSLNIQIPSSQLYL</sequence>
<dbReference type="Proteomes" id="UP000813462">
    <property type="component" value="Unassembled WGS sequence"/>
</dbReference>
<evidence type="ECO:0008006" key="9">
    <source>
        <dbReference type="Google" id="ProtNLM"/>
    </source>
</evidence>
<reference evidence="7" key="1">
    <citation type="journal article" date="2021" name="Front. Plant Sci.">
        <title>Chromosome-Scale Genome Assembly for Chinese Sour Jujube and Insights Into Its Genome Evolution and Domestication Signature.</title>
        <authorList>
            <person name="Shen L.-Y."/>
            <person name="Luo H."/>
            <person name="Wang X.-L."/>
            <person name="Wang X.-M."/>
            <person name="Qiu X.-J."/>
            <person name="Liu H."/>
            <person name="Zhou S.-S."/>
            <person name="Jia K.-H."/>
            <person name="Nie S."/>
            <person name="Bao Y.-T."/>
            <person name="Zhang R.-G."/>
            <person name="Yun Q.-Z."/>
            <person name="Chai Y.-H."/>
            <person name="Lu J.-Y."/>
            <person name="Li Y."/>
            <person name="Zhao S.-W."/>
            <person name="Mao J.-F."/>
            <person name="Jia S.-G."/>
            <person name="Mao Y.-M."/>
        </authorList>
    </citation>
    <scope>NUCLEOTIDE SEQUENCE</scope>
    <source>
        <strain evidence="7">AT0</strain>
        <tissue evidence="7">Leaf</tissue>
    </source>
</reference>
<name>A0A978UX24_ZIZJJ</name>
<gene>
    <name evidence="7" type="ORF">FEM48_Zijuj08G0047900</name>
</gene>
<dbReference type="GO" id="GO:0005794">
    <property type="term" value="C:Golgi apparatus"/>
    <property type="evidence" value="ECO:0007669"/>
    <property type="project" value="UniProtKB-SubCell"/>
</dbReference>
<keyword evidence="6" id="KW-1133">Transmembrane helix</keyword>